<protein>
    <submittedName>
        <fullName evidence="2">Uncharacterized protein</fullName>
    </submittedName>
</protein>
<organism evidence="2 3">
    <name type="scientific">Gopherus evgoodei</name>
    <name type="common">Goodes thornscrub tortoise</name>
    <dbReference type="NCBI Taxonomy" id="1825980"/>
    <lineage>
        <taxon>Eukaryota</taxon>
        <taxon>Metazoa</taxon>
        <taxon>Chordata</taxon>
        <taxon>Craniata</taxon>
        <taxon>Vertebrata</taxon>
        <taxon>Euteleostomi</taxon>
        <taxon>Archelosauria</taxon>
        <taxon>Testudinata</taxon>
        <taxon>Testudines</taxon>
        <taxon>Cryptodira</taxon>
        <taxon>Durocryptodira</taxon>
        <taxon>Testudinoidea</taxon>
        <taxon>Testudinidae</taxon>
        <taxon>Gopherus</taxon>
    </lineage>
</organism>
<feature type="transmembrane region" description="Helical" evidence="1">
    <location>
        <begin position="20"/>
        <end position="39"/>
    </location>
</feature>
<reference evidence="2" key="2">
    <citation type="submission" date="2025-08" db="UniProtKB">
        <authorList>
            <consortium name="Ensembl"/>
        </authorList>
    </citation>
    <scope>IDENTIFICATION</scope>
</reference>
<proteinExistence type="predicted"/>
<evidence type="ECO:0000313" key="3">
    <source>
        <dbReference type="Proteomes" id="UP000694390"/>
    </source>
</evidence>
<reference evidence="2" key="3">
    <citation type="submission" date="2025-09" db="UniProtKB">
        <authorList>
            <consortium name="Ensembl"/>
        </authorList>
    </citation>
    <scope>IDENTIFICATION</scope>
</reference>
<keyword evidence="1" id="KW-0472">Membrane</keyword>
<name>A0A8C4YSB2_9SAUR</name>
<dbReference type="Ensembl" id="ENSGEVT00005030629.1">
    <property type="protein sequence ID" value="ENSGEVP00005029148.1"/>
    <property type="gene ID" value="ENSGEVG00005020441.1"/>
</dbReference>
<keyword evidence="3" id="KW-1185">Reference proteome</keyword>
<reference evidence="2" key="1">
    <citation type="submission" date="2019-06" db="EMBL/GenBank/DDBJ databases">
        <title>G10K-VGP Goodes thornscrub tortoise genome, primary haplotype.</title>
        <authorList>
            <person name="Murphy B."/>
            <person name="Edwards T."/>
            <person name="Rhie A."/>
            <person name="Koren S."/>
            <person name="Phillippy A."/>
            <person name="Fedrigo O."/>
            <person name="Haase B."/>
            <person name="Mountcastle J."/>
            <person name="Lewin H."/>
            <person name="Damas J."/>
            <person name="Howe K."/>
            <person name="Formenti G."/>
            <person name="Myers G."/>
            <person name="Durbin R."/>
            <person name="Jarvis E.D."/>
        </authorList>
    </citation>
    <scope>NUCLEOTIDE SEQUENCE [LARGE SCALE GENOMIC DNA]</scope>
</reference>
<keyword evidence="1" id="KW-0812">Transmembrane</keyword>
<evidence type="ECO:0000256" key="1">
    <source>
        <dbReference type="SAM" id="Phobius"/>
    </source>
</evidence>
<accession>A0A8C4YSB2</accession>
<keyword evidence="1" id="KW-1133">Transmembrane helix</keyword>
<evidence type="ECO:0000313" key="2">
    <source>
        <dbReference type="Ensembl" id="ENSGEVP00005029148.1"/>
    </source>
</evidence>
<sequence>DAASFHPQPCFKVLSKTSTIITLVFLLLSIVVVVAVTLVQINHKDILSPGLKVYTSEGHHQHCNYLFAALAVPPFCLGCRGSSAGDPALVIKCRHLPALFLTSVE</sequence>
<dbReference type="AlphaFoldDB" id="A0A8C4YSB2"/>
<dbReference type="Proteomes" id="UP000694390">
    <property type="component" value="Chromosome 2"/>
</dbReference>